<evidence type="ECO:0000313" key="2">
    <source>
        <dbReference type="EMBL" id="CAB3242910.1"/>
    </source>
</evidence>
<organism evidence="2 3">
    <name type="scientific">Arctia plantaginis</name>
    <name type="common">Wood tiger moth</name>
    <name type="synonym">Phalaena plantaginis</name>
    <dbReference type="NCBI Taxonomy" id="874455"/>
    <lineage>
        <taxon>Eukaryota</taxon>
        <taxon>Metazoa</taxon>
        <taxon>Ecdysozoa</taxon>
        <taxon>Arthropoda</taxon>
        <taxon>Hexapoda</taxon>
        <taxon>Insecta</taxon>
        <taxon>Pterygota</taxon>
        <taxon>Neoptera</taxon>
        <taxon>Endopterygota</taxon>
        <taxon>Lepidoptera</taxon>
        <taxon>Glossata</taxon>
        <taxon>Ditrysia</taxon>
        <taxon>Noctuoidea</taxon>
        <taxon>Erebidae</taxon>
        <taxon>Arctiinae</taxon>
        <taxon>Arctia</taxon>
    </lineage>
</organism>
<name>A0A8S1A761_ARCPL</name>
<feature type="region of interest" description="Disordered" evidence="1">
    <location>
        <begin position="228"/>
        <end position="263"/>
    </location>
</feature>
<feature type="compositionally biased region" description="Basic and acidic residues" evidence="1">
    <location>
        <begin position="302"/>
        <end position="316"/>
    </location>
</feature>
<feature type="compositionally biased region" description="Acidic residues" evidence="1">
    <location>
        <begin position="344"/>
        <end position="360"/>
    </location>
</feature>
<protein>
    <submittedName>
        <fullName evidence="2">Uncharacterized protein</fullName>
    </submittedName>
</protein>
<sequence length="367" mass="41561">MGLMVSVVLTYAGVHEAVECMKHILSGIVPNTEPNFQDLIEYYTTLLKKSHNANSSTAVDWIKESGQGYLFLTEDKNGKLKSVAVNYYGNQTNSTALLFSTKISSFGQESLDDSEVQTNGDYRSERYIQTKTILTNTSDSIKVGHGYRSSSRENISDLNTLTSNSVEPENDGEQNGSTEKLKWHYRPMNSPTNQQTLPPEIQFQSFDDDKRGVYSEDFLRSLDGIKFRPLQRSDPSGRRRSFKKRHSSSSNSSRESRASREEELKMFTSLEEAEFERMNNNVKVEGFGSTPNLSARSYSRSRSRENSKEGRREHWSVEASGDSTESADDSTKKQLLSEVPQLDSFEEDTKEVIEEEDEVDFWANSGD</sequence>
<feature type="compositionally biased region" description="Basic residues" evidence="1">
    <location>
        <begin position="238"/>
        <end position="247"/>
    </location>
</feature>
<reference evidence="2 3" key="1">
    <citation type="submission" date="2020-04" db="EMBL/GenBank/DDBJ databases">
        <authorList>
            <person name="Wallbank WR R."/>
            <person name="Pardo Diaz C."/>
            <person name="Kozak K."/>
            <person name="Martin S."/>
            <person name="Jiggins C."/>
            <person name="Moest M."/>
            <person name="Warren A I."/>
            <person name="Byers J.R.P. K."/>
            <person name="Montejo-Kovacevich G."/>
            <person name="Yen C E."/>
        </authorList>
    </citation>
    <scope>NUCLEOTIDE SEQUENCE [LARGE SCALE GENOMIC DNA]</scope>
</reference>
<dbReference type="Proteomes" id="UP000494256">
    <property type="component" value="Unassembled WGS sequence"/>
</dbReference>
<gene>
    <name evidence="2" type="ORF">APLA_LOCUS10142</name>
</gene>
<feature type="region of interest" description="Disordered" evidence="1">
    <location>
        <begin position="283"/>
        <end position="367"/>
    </location>
</feature>
<dbReference type="OrthoDB" id="10054666at2759"/>
<evidence type="ECO:0000256" key="1">
    <source>
        <dbReference type="SAM" id="MobiDB-lite"/>
    </source>
</evidence>
<dbReference type="AlphaFoldDB" id="A0A8S1A761"/>
<feature type="compositionally biased region" description="Basic and acidic residues" evidence="1">
    <location>
        <begin position="254"/>
        <end position="263"/>
    </location>
</feature>
<evidence type="ECO:0000313" key="3">
    <source>
        <dbReference type="Proteomes" id="UP000494256"/>
    </source>
</evidence>
<accession>A0A8S1A761</accession>
<proteinExistence type="predicted"/>
<comment type="caution">
    <text evidence="2">The sequence shown here is derived from an EMBL/GenBank/DDBJ whole genome shotgun (WGS) entry which is preliminary data.</text>
</comment>
<dbReference type="EMBL" id="CADEBD010000314">
    <property type="protein sequence ID" value="CAB3242910.1"/>
    <property type="molecule type" value="Genomic_DNA"/>
</dbReference>